<dbReference type="NCBIfam" id="TIGR02666">
    <property type="entry name" value="moaA"/>
    <property type="match status" value="1"/>
</dbReference>
<dbReference type="SUPFAM" id="SSF102114">
    <property type="entry name" value="Radical SAM enzymes"/>
    <property type="match status" value="1"/>
</dbReference>
<evidence type="ECO:0000256" key="7">
    <source>
        <dbReference type="ARBA" id="ARBA00023134"/>
    </source>
</evidence>
<evidence type="ECO:0000256" key="8">
    <source>
        <dbReference type="ARBA" id="ARBA00023150"/>
    </source>
</evidence>
<dbReference type="InterPro" id="IPR013483">
    <property type="entry name" value="MoaA"/>
</dbReference>
<dbReference type="Gene3D" id="3.20.20.70">
    <property type="entry name" value="Aldolase class I"/>
    <property type="match status" value="1"/>
</dbReference>
<dbReference type="CDD" id="cd21117">
    <property type="entry name" value="Twitch_MoaA"/>
    <property type="match status" value="1"/>
</dbReference>
<dbReference type="InterPro" id="IPR010505">
    <property type="entry name" value="MoaA_twitch"/>
</dbReference>
<dbReference type="InterPro" id="IPR058240">
    <property type="entry name" value="rSAM_sf"/>
</dbReference>
<keyword evidence="2" id="KW-0949">S-adenosyl-L-methionine</keyword>
<comment type="cofactor">
    <cofactor evidence="1">
        <name>[4Fe-4S] cluster</name>
        <dbReference type="ChEBI" id="CHEBI:49883"/>
    </cofactor>
</comment>
<dbReference type="Pfam" id="PF06463">
    <property type="entry name" value="Mob_synth_C"/>
    <property type="match status" value="1"/>
</dbReference>
<evidence type="ECO:0000313" key="11">
    <source>
        <dbReference type="Proteomes" id="UP000644507"/>
    </source>
</evidence>
<evidence type="ECO:0000256" key="1">
    <source>
        <dbReference type="ARBA" id="ARBA00001966"/>
    </source>
</evidence>
<dbReference type="EMBL" id="BMXI01000009">
    <property type="protein sequence ID" value="GHC55055.1"/>
    <property type="molecule type" value="Genomic_DNA"/>
</dbReference>
<dbReference type="Pfam" id="PF04055">
    <property type="entry name" value="Radical_SAM"/>
    <property type="match status" value="1"/>
</dbReference>
<gene>
    <name evidence="10" type="primary">moaA</name>
    <name evidence="10" type="ORF">GCM10007100_21940</name>
</gene>
<keyword evidence="7" id="KW-0342">GTP-binding</keyword>
<name>A0A918WKX6_9BACT</name>
<feature type="domain" description="Radical SAM core" evidence="9">
    <location>
        <begin position="1"/>
        <end position="205"/>
    </location>
</feature>
<dbReference type="GO" id="GO:0051539">
    <property type="term" value="F:4 iron, 4 sulfur cluster binding"/>
    <property type="evidence" value="ECO:0007669"/>
    <property type="project" value="UniProtKB-KW"/>
</dbReference>
<dbReference type="InterPro" id="IPR050105">
    <property type="entry name" value="MoCo_biosynth_MoaA/MoaC"/>
</dbReference>
<accession>A0A918WKX6</accession>
<keyword evidence="3" id="KW-0479">Metal-binding</keyword>
<organism evidence="10 11">
    <name type="scientific">Roseibacillus persicicus</name>
    <dbReference type="NCBI Taxonomy" id="454148"/>
    <lineage>
        <taxon>Bacteria</taxon>
        <taxon>Pseudomonadati</taxon>
        <taxon>Verrucomicrobiota</taxon>
        <taxon>Verrucomicrobiia</taxon>
        <taxon>Verrucomicrobiales</taxon>
        <taxon>Verrucomicrobiaceae</taxon>
        <taxon>Roseibacillus</taxon>
    </lineage>
</organism>
<comment type="caution">
    <text evidence="10">The sequence shown here is derived from an EMBL/GenBank/DDBJ whole genome shotgun (WGS) entry which is preliminary data.</text>
</comment>
<evidence type="ECO:0000256" key="5">
    <source>
        <dbReference type="ARBA" id="ARBA00023004"/>
    </source>
</evidence>
<keyword evidence="4" id="KW-0547">Nucleotide-binding</keyword>
<dbReference type="CDD" id="cd01335">
    <property type="entry name" value="Radical_SAM"/>
    <property type="match status" value="1"/>
</dbReference>
<dbReference type="AlphaFoldDB" id="A0A918WKX6"/>
<evidence type="ECO:0000313" key="10">
    <source>
        <dbReference type="EMBL" id="GHC55055.1"/>
    </source>
</evidence>
<dbReference type="InterPro" id="IPR013785">
    <property type="entry name" value="Aldolase_TIM"/>
</dbReference>
<dbReference type="GO" id="GO:0006777">
    <property type="term" value="P:Mo-molybdopterin cofactor biosynthetic process"/>
    <property type="evidence" value="ECO:0007669"/>
    <property type="project" value="UniProtKB-KW"/>
</dbReference>
<keyword evidence="5" id="KW-0408">Iron</keyword>
<keyword evidence="11" id="KW-1185">Reference proteome</keyword>
<dbReference type="GO" id="GO:0046872">
    <property type="term" value="F:metal ion binding"/>
    <property type="evidence" value="ECO:0007669"/>
    <property type="project" value="UniProtKB-KW"/>
</dbReference>
<keyword evidence="6" id="KW-0411">Iron-sulfur</keyword>
<evidence type="ECO:0000259" key="9">
    <source>
        <dbReference type="PROSITE" id="PS51918"/>
    </source>
</evidence>
<evidence type="ECO:0000256" key="2">
    <source>
        <dbReference type="ARBA" id="ARBA00022691"/>
    </source>
</evidence>
<evidence type="ECO:0000256" key="3">
    <source>
        <dbReference type="ARBA" id="ARBA00022723"/>
    </source>
</evidence>
<dbReference type="Proteomes" id="UP000644507">
    <property type="component" value="Unassembled WGS sequence"/>
</dbReference>
<dbReference type="PROSITE" id="PS51918">
    <property type="entry name" value="RADICAL_SAM"/>
    <property type="match status" value="1"/>
</dbReference>
<dbReference type="InterPro" id="IPR007197">
    <property type="entry name" value="rSAM"/>
</dbReference>
<reference evidence="10" key="1">
    <citation type="journal article" date="2014" name="Int. J. Syst. Evol. Microbiol.">
        <title>Complete genome sequence of Corynebacterium casei LMG S-19264T (=DSM 44701T), isolated from a smear-ripened cheese.</title>
        <authorList>
            <consortium name="US DOE Joint Genome Institute (JGI-PGF)"/>
            <person name="Walter F."/>
            <person name="Albersmeier A."/>
            <person name="Kalinowski J."/>
            <person name="Ruckert C."/>
        </authorList>
    </citation>
    <scope>NUCLEOTIDE SEQUENCE</scope>
    <source>
        <strain evidence="10">KCTC 12988</strain>
    </source>
</reference>
<dbReference type="GO" id="GO:0061798">
    <property type="term" value="F:GTP 3',8'-cyclase activity"/>
    <property type="evidence" value="ECO:0007669"/>
    <property type="project" value="TreeGrafter"/>
</dbReference>
<dbReference type="PANTHER" id="PTHR22960">
    <property type="entry name" value="MOLYBDOPTERIN COFACTOR SYNTHESIS PROTEIN A"/>
    <property type="match status" value="1"/>
</dbReference>
<evidence type="ECO:0000256" key="4">
    <source>
        <dbReference type="ARBA" id="ARBA00022741"/>
    </source>
</evidence>
<dbReference type="GO" id="GO:0061799">
    <property type="term" value="F:cyclic pyranopterin monophosphate synthase activity"/>
    <property type="evidence" value="ECO:0007669"/>
    <property type="project" value="TreeGrafter"/>
</dbReference>
<proteinExistence type="predicted"/>
<protein>
    <submittedName>
        <fullName evidence="10">GTP 3',8-cyclase</fullName>
    </submittedName>
</protein>
<sequence length="303" mass="33023">MPIEVFGPGYKFLDREEILSFEEIVRVTRAAVERGACKVRLTGGEPLLRRGIEDLVGLLAAVDGVEDLALTTNGVLLAHHAEGLKLAGLNRVTVSLDALDSEVFAQMNGVGAKVERVMAGVDAALTHGLPVKVNAVIQRGVNEQEILPLIRWGRDYGVTVRFIEYMDVGETNGWKMDEVVSAKEIVELVASEFAVEPVQAGYRGEVAGRWRFADGKGEFGVIASVTKPFCGDCTRMRLSAEGRIFTCLFTGEGRDLKKALREGASQAEIESLLTASWQSRTDRYSEERGKVAVKKAEMSYLGG</sequence>
<dbReference type="GO" id="GO:0005525">
    <property type="term" value="F:GTP binding"/>
    <property type="evidence" value="ECO:0007669"/>
    <property type="project" value="UniProtKB-KW"/>
</dbReference>
<dbReference type="PANTHER" id="PTHR22960:SF0">
    <property type="entry name" value="MOLYBDENUM COFACTOR BIOSYNTHESIS PROTEIN 1"/>
    <property type="match status" value="1"/>
</dbReference>
<reference evidence="10" key="2">
    <citation type="submission" date="2020-09" db="EMBL/GenBank/DDBJ databases">
        <authorList>
            <person name="Sun Q."/>
            <person name="Kim S."/>
        </authorList>
    </citation>
    <scope>NUCLEOTIDE SEQUENCE</scope>
    <source>
        <strain evidence="10">KCTC 12988</strain>
    </source>
</reference>
<evidence type="ECO:0000256" key="6">
    <source>
        <dbReference type="ARBA" id="ARBA00023014"/>
    </source>
</evidence>
<keyword evidence="8" id="KW-0501">Molybdenum cofactor biosynthesis</keyword>